<dbReference type="GO" id="GO:0004252">
    <property type="term" value="F:serine-type endopeptidase activity"/>
    <property type="evidence" value="ECO:0007669"/>
    <property type="project" value="InterPro"/>
</dbReference>
<dbReference type="SUPFAM" id="SSF69318">
    <property type="entry name" value="Integrin alpha N-terminal domain"/>
    <property type="match status" value="1"/>
</dbReference>
<evidence type="ECO:0000256" key="2">
    <source>
        <dbReference type="ARBA" id="ARBA00022801"/>
    </source>
</evidence>
<keyword evidence="6" id="KW-1185">Reference proteome</keyword>
<comment type="caution">
    <text evidence="5">The sequence shown here is derived from an EMBL/GenBank/DDBJ whole genome shotgun (WGS) entry which is preliminary data.</text>
</comment>
<evidence type="ECO:0000256" key="1">
    <source>
        <dbReference type="ARBA" id="ARBA00022670"/>
    </source>
</evidence>
<keyword evidence="2" id="KW-0378">Hydrolase</keyword>
<feature type="signal peptide" evidence="3">
    <location>
        <begin position="1"/>
        <end position="25"/>
    </location>
</feature>
<sequence>MNKIPRSVAMRLAWLLCIACPQAWGATFTFPGQVGSGAIPDNATPGLVVPFEVGGLATPTRTVRLRLQITHTWIGDLDAVLVSPDGRARMTVFSRVRTARTSTNGDSSNLGGTYEFADDGGDLWAAALAATGTDAVVAPGTYSATTAGAPGRSDNGGCPTSLTGVFGGLVPAEANGTWTLTVRDAAGGDLGTVALAELIIEDSAPEIFGDGFESIVMSPAATAKGSLAVSHCTNKVFADFTGDGLSDYVLARGVGADIQWSVRANTGNGTAVAEAEAVTFLLGNPTTDFIDALDYDGDRIADPTVWTPTTGTFQIRRSSRSIDPVVSIVFGQDGDDPTQSGDYDGDGRDDLALFRAPPIGDGDGPMTVHIRATASGAATTVFTGFGVDGDAFATSGFDTNGDGLADVSVQEADPTMPSAGRFTILDGRSGAQLAQFVLGNSSDFIIPGNFSGDARFDTTVRRTSGGNRFHLTRDAGTGVTGAEVQFGITGDTSLGGDYDGDRLTDYAVWRGSTTPGASRFIVRPSSAPAPEWEIVGGTGGVSGDFAVASSRVH</sequence>
<keyword evidence="1" id="KW-0645">Protease</keyword>
<evidence type="ECO:0000259" key="4">
    <source>
        <dbReference type="PROSITE" id="PS51829"/>
    </source>
</evidence>
<dbReference type="InterPro" id="IPR028994">
    <property type="entry name" value="Integrin_alpha_N"/>
</dbReference>
<feature type="domain" description="P/Homo B" evidence="4">
    <location>
        <begin position="19"/>
        <end position="206"/>
    </location>
</feature>
<dbReference type="AlphaFoldDB" id="A0A7W8D5P9"/>
<organism evidence="5 6">
    <name type="scientific">Chiayiivirga flava</name>
    <dbReference type="NCBI Taxonomy" id="659595"/>
    <lineage>
        <taxon>Bacteria</taxon>
        <taxon>Pseudomonadati</taxon>
        <taxon>Pseudomonadota</taxon>
        <taxon>Gammaproteobacteria</taxon>
        <taxon>Lysobacterales</taxon>
        <taxon>Lysobacteraceae</taxon>
        <taxon>Chiayiivirga</taxon>
    </lineage>
</organism>
<dbReference type="Pfam" id="PF01483">
    <property type="entry name" value="P_proprotein"/>
    <property type="match status" value="1"/>
</dbReference>
<dbReference type="InterPro" id="IPR002884">
    <property type="entry name" value="P_dom"/>
</dbReference>
<feature type="chain" id="PRO_5030625665" evidence="3">
    <location>
        <begin position="26"/>
        <end position="553"/>
    </location>
</feature>
<dbReference type="Proteomes" id="UP000521199">
    <property type="component" value="Unassembled WGS sequence"/>
</dbReference>
<reference evidence="5 6" key="1">
    <citation type="submission" date="2020-08" db="EMBL/GenBank/DDBJ databases">
        <title>Genomic Encyclopedia of Type Strains, Phase IV (KMG-IV): sequencing the most valuable type-strain genomes for metagenomic binning, comparative biology and taxonomic classification.</title>
        <authorList>
            <person name="Goeker M."/>
        </authorList>
    </citation>
    <scope>NUCLEOTIDE SEQUENCE [LARGE SCALE GENOMIC DNA]</scope>
    <source>
        <strain evidence="5 6">DSM 24163</strain>
    </source>
</reference>
<name>A0A7W8D5P9_9GAMM</name>
<gene>
    <name evidence="5" type="ORF">HNQ52_001933</name>
</gene>
<dbReference type="PROSITE" id="PS51829">
    <property type="entry name" value="P_HOMO_B"/>
    <property type="match status" value="1"/>
</dbReference>
<dbReference type="Gene3D" id="2.40.128.340">
    <property type="match status" value="1"/>
</dbReference>
<dbReference type="SUPFAM" id="SSF49785">
    <property type="entry name" value="Galactose-binding domain-like"/>
    <property type="match status" value="1"/>
</dbReference>
<proteinExistence type="predicted"/>
<evidence type="ECO:0000313" key="5">
    <source>
        <dbReference type="EMBL" id="MBB5208391.1"/>
    </source>
</evidence>
<protein>
    <submittedName>
        <fullName evidence="5">Subtilisin-like proprotein convertase family protein</fullName>
    </submittedName>
</protein>
<dbReference type="Gene3D" id="2.60.120.260">
    <property type="entry name" value="Galactose-binding domain-like"/>
    <property type="match status" value="1"/>
</dbReference>
<dbReference type="RefSeq" id="WP_183960925.1">
    <property type="nucleotide sequence ID" value="NZ_JACHHP010000003.1"/>
</dbReference>
<dbReference type="GO" id="GO:0006508">
    <property type="term" value="P:proteolysis"/>
    <property type="evidence" value="ECO:0007669"/>
    <property type="project" value="UniProtKB-KW"/>
</dbReference>
<keyword evidence="3" id="KW-0732">Signal</keyword>
<dbReference type="InterPro" id="IPR008979">
    <property type="entry name" value="Galactose-bd-like_sf"/>
</dbReference>
<dbReference type="EMBL" id="JACHHP010000003">
    <property type="protein sequence ID" value="MBB5208391.1"/>
    <property type="molecule type" value="Genomic_DNA"/>
</dbReference>
<evidence type="ECO:0000256" key="3">
    <source>
        <dbReference type="SAM" id="SignalP"/>
    </source>
</evidence>
<accession>A0A7W8D5P9</accession>
<evidence type="ECO:0000313" key="6">
    <source>
        <dbReference type="Proteomes" id="UP000521199"/>
    </source>
</evidence>